<evidence type="ECO:0000256" key="1">
    <source>
        <dbReference type="ARBA" id="ARBA00022741"/>
    </source>
</evidence>
<dbReference type="GO" id="GO:0016887">
    <property type="term" value="F:ATP hydrolysis activity"/>
    <property type="evidence" value="ECO:0007669"/>
    <property type="project" value="InterPro"/>
</dbReference>
<dbReference type="InterPro" id="IPR003439">
    <property type="entry name" value="ABC_transporter-like_ATP-bd"/>
</dbReference>
<keyword evidence="1" id="KW-0547">Nucleotide-binding</keyword>
<organism evidence="4">
    <name type="scientific">bioreactor metagenome</name>
    <dbReference type="NCBI Taxonomy" id="1076179"/>
    <lineage>
        <taxon>unclassified sequences</taxon>
        <taxon>metagenomes</taxon>
        <taxon>ecological metagenomes</taxon>
    </lineage>
</organism>
<sequence>MGNPYFSPNNSEQLRVLRATEPEAVLRVSNLNVSAGDHHILKNINLEIPKNRITVLLGPSGCGKTTLLKCMNKLTDLYRELKVTGNIYIDNDDILNTTASIPDIRQKMGLLSQRPYPLPVSIYKNVAYGLKLKGVRDKKLIAFNVEKHLREVGLWEEVKNRLNSPASSLSIGQQQRLCLARGLAVKPGIILADEPTSALDPTSSKIIEDLFRDMKKHYTIILVTHVLRQAIRLADHVIFMHDGEIIEQGPPEELFENARTDKLRAYLIDGN</sequence>
<dbReference type="PANTHER" id="PTHR43423">
    <property type="entry name" value="ABC TRANSPORTER I FAMILY MEMBER 17"/>
    <property type="match status" value="1"/>
</dbReference>
<dbReference type="InterPro" id="IPR003593">
    <property type="entry name" value="AAA+_ATPase"/>
</dbReference>
<dbReference type="PANTHER" id="PTHR43423:SF1">
    <property type="entry name" value="ABC TRANSPORTER I FAMILY MEMBER 17"/>
    <property type="match status" value="1"/>
</dbReference>
<feature type="domain" description="ABC transporter" evidence="3">
    <location>
        <begin position="26"/>
        <end position="267"/>
    </location>
</feature>
<dbReference type="GO" id="GO:0016020">
    <property type="term" value="C:membrane"/>
    <property type="evidence" value="ECO:0007669"/>
    <property type="project" value="InterPro"/>
</dbReference>
<protein>
    <submittedName>
        <fullName evidence="4">Phosphate import ATP-binding protein PstB 3</fullName>
    </submittedName>
</protein>
<gene>
    <name evidence="4" type="primary">pstB3_3</name>
    <name evidence="4" type="ORF">SDC9_15378</name>
</gene>
<name>A0A644TVC5_9ZZZZ</name>
<reference evidence="4" key="1">
    <citation type="submission" date="2019-08" db="EMBL/GenBank/DDBJ databases">
        <authorList>
            <person name="Kucharzyk K."/>
            <person name="Murdoch R.W."/>
            <person name="Higgins S."/>
            <person name="Loffler F."/>
        </authorList>
    </citation>
    <scope>NUCLEOTIDE SEQUENCE</scope>
</reference>
<evidence type="ECO:0000259" key="3">
    <source>
        <dbReference type="PROSITE" id="PS50893"/>
    </source>
</evidence>
<dbReference type="InterPro" id="IPR027417">
    <property type="entry name" value="P-loop_NTPase"/>
</dbReference>
<dbReference type="GO" id="GO:0005315">
    <property type="term" value="F:phosphate transmembrane transporter activity"/>
    <property type="evidence" value="ECO:0007669"/>
    <property type="project" value="InterPro"/>
</dbReference>
<dbReference type="SUPFAM" id="SSF52540">
    <property type="entry name" value="P-loop containing nucleoside triphosphate hydrolases"/>
    <property type="match status" value="1"/>
</dbReference>
<comment type="caution">
    <text evidence="4">The sequence shown here is derived from an EMBL/GenBank/DDBJ whole genome shotgun (WGS) entry which is preliminary data.</text>
</comment>
<dbReference type="InterPro" id="IPR005670">
    <property type="entry name" value="PstB-like"/>
</dbReference>
<evidence type="ECO:0000256" key="2">
    <source>
        <dbReference type="ARBA" id="ARBA00022840"/>
    </source>
</evidence>
<dbReference type="Pfam" id="PF00005">
    <property type="entry name" value="ABC_tran"/>
    <property type="match status" value="1"/>
</dbReference>
<dbReference type="GO" id="GO:0005524">
    <property type="term" value="F:ATP binding"/>
    <property type="evidence" value="ECO:0007669"/>
    <property type="project" value="UniProtKB-KW"/>
</dbReference>
<evidence type="ECO:0000313" key="4">
    <source>
        <dbReference type="EMBL" id="MPL69631.1"/>
    </source>
</evidence>
<dbReference type="CDD" id="cd03260">
    <property type="entry name" value="ABC_PstB_phosphate_transporter"/>
    <property type="match status" value="1"/>
</dbReference>
<keyword evidence="2 4" id="KW-0067">ATP-binding</keyword>
<proteinExistence type="predicted"/>
<dbReference type="PROSITE" id="PS50893">
    <property type="entry name" value="ABC_TRANSPORTER_2"/>
    <property type="match status" value="1"/>
</dbReference>
<dbReference type="EMBL" id="VSSQ01000048">
    <property type="protein sequence ID" value="MPL69631.1"/>
    <property type="molecule type" value="Genomic_DNA"/>
</dbReference>
<dbReference type="SMART" id="SM00382">
    <property type="entry name" value="AAA"/>
    <property type="match status" value="1"/>
</dbReference>
<dbReference type="AlphaFoldDB" id="A0A644TVC5"/>
<accession>A0A644TVC5</accession>
<dbReference type="Gene3D" id="3.40.50.300">
    <property type="entry name" value="P-loop containing nucleotide triphosphate hydrolases"/>
    <property type="match status" value="1"/>
</dbReference>
<dbReference type="GO" id="GO:0035435">
    <property type="term" value="P:phosphate ion transmembrane transport"/>
    <property type="evidence" value="ECO:0007669"/>
    <property type="project" value="InterPro"/>
</dbReference>